<reference evidence="1 2" key="1">
    <citation type="submission" date="2018-06" db="EMBL/GenBank/DDBJ databases">
        <title>The draft genome sequence of Crocinitomix sp. SM1701.</title>
        <authorList>
            <person name="Zhang X."/>
        </authorList>
    </citation>
    <scope>NUCLEOTIDE SEQUENCE [LARGE SCALE GENOMIC DNA]</scope>
    <source>
        <strain evidence="1 2">SM1701</strain>
    </source>
</reference>
<protein>
    <recommendedName>
        <fullName evidence="3">PEGA domain-containing protein</fullName>
    </recommendedName>
</protein>
<keyword evidence="2" id="KW-1185">Reference proteome</keyword>
<dbReference type="EMBL" id="QKSB01000003">
    <property type="protein sequence ID" value="PZE17581.1"/>
    <property type="molecule type" value="Genomic_DNA"/>
</dbReference>
<gene>
    <name evidence="1" type="ORF">DNU06_07060</name>
</gene>
<dbReference type="Proteomes" id="UP000249248">
    <property type="component" value="Unassembled WGS sequence"/>
</dbReference>
<evidence type="ECO:0000313" key="1">
    <source>
        <dbReference type="EMBL" id="PZE17581.1"/>
    </source>
</evidence>
<organism evidence="1 2">
    <name type="scientific">Putridiphycobacter roseus</name>
    <dbReference type="NCBI Taxonomy" id="2219161"/>
    <lineage>
        <taxon>Bacteria</taxon>
        <taxon>Pseudomonadati</taxon>
        <taxon>Bacteroidota</taxon>
        <taxon>Flavobacteriia</taxon>
        <taxon>Flavobacteriales</taxon>
        <taxon>Crocinitomicaceae</taxon>
        <taxon>Putridiphycobacter</taxon>
    </lineage>
</organism>
<name>A0A2W1N3H2_9FLAO</name>
<evidence type="ECO:0000313" key="2">
    <source>
        <dbReference type="Proteomes" id="UP000249248"/>
    </source>
</evidence>
<accession>A0A2W1N3H2</accession>
<evidence type="ECO:0008006" key="3">
    <source>
        <dbReference type="Google" id="ProtNLM"/>
    </source>
</evidence>
<dbReference type="RefSeq" id="WP_111062541.1">
    <property type="nucleotide sequence ID" value="NZ_JBHUCU010000027.1"/>
</dbReference>
<proteinExistence type="predicted"/>
<dbReference type="OrthoDB" id="1114093at2"/>
<dbReference type="AlphaFoldDB" id="A0A2W1N3H2"/>
<sequence length="177" mass="20118">MKKNIFFTLILLVILMPACIKSGANFKLDQYEYAAGEQLAITNLSKSDTWLVKNSKNQIMDTLNGKHPQYTISLLTGNGEYSITLYDNSFELKRDIGAKKKFLIKTFRTTKTIIEYDEKSSALVYIDGTYFGQTDEEGTLECSIPNGVRIIDLHFGSKIISKTFTVNSTGSDYYYFY</sequence>
<comment type="caution">
    <text evidence="1">The sequence shown here is derived from an EMBL/GenBank/DDBJ whole genome shotgun (WGS) entry which is preliminary data.</text>
</comment>